<evidence type="ECO:0000256" key="8">
    <source>
        <dbReference type="ARBA" id="ARBA00023128"/>
    </source>
</evidence>
<evidence type="ECO:0000256" key="10">
    <source>
        <dbReference type="ARBA" id="ARBA00070930"/>
    </source>
</evidence>
<evidence type="ECO:0000256" key="2">
    <source>
        <dbReference type="ARBA" id="ARBA00004673"/>
    </source>
</evidence>
<evidence type="ECO:0000313" key="14">
    <source>
        <dbReference type="EMBL" id="KAJ1925643.1"/>
    </source>
</evidence>
<proteinExistence type="inferred from homology"/>
<evidence type="ECO:0000256" key="5">
    <source>
        <dbReference type="ARBA" id="ARBA00022792"/>
    </source>
</evidence>
<dbReference type="GO" id="GO:0005743">
    <property type="term" value="C:mitochondrial inner membrane"/>
    <property type="evidence" value="ECO:0007669"/>
    <property type="project" value="UniProtKB-SubCell"/>
</dbReference>
<keyword evidence="8" id="KW-0496">Mitochondrion</keyword>
<comment type="caution">
    <text evidence="14">The sequence shown here is derived from an EMBL/GenBank/DDBJ whole genome shotgun (WGS) entry which is preliminary data.</text>
</comment>
<dbReference type="SUPFAM" id="SSF81411">
    <property type="entry name" value="Mitochondrial cytochrome c oxidase subunit VIa"/>
    <property type="match status" value="1"/>
</dbReference>
<dbReference type="Pfam" id="PF02046">
    <property type="entry name" value="COX6A"/>
    <property type="match status" value="1"/>
</dbReference>
<keyword evidence="7 13" id="KW-1133">Transmembrane helix</keyword>
<comment type="similarity">
    <text evidence="3 12">Belongs to the cytochrome c oxidase subunit 6A family.</text>
</comment>
<evidence type="ECO:0000256" key="1">
    <source>
        <dbReference type="ARBA" id="ARBA00004434"/>
    </source>
</evidence>
<feature type="transmembrane region" description="Helical" evidence="13">
    <location>
        <begin position="60"/>
        <end position="80"/>
    </location>
</feature>
<dbReference type="GO" id="GO:0006123">
    <property type="term" value="P:mitochondrial electron transport, cytochrome c to oxygen"/>
    <property type="evidence" value="ECO:0007669"/>
    <property type="project" value="TreeGrafter"/>
</dbReference>
<evidence type="ECO:0000256" key="13">
    <source>
        <dbReference type="SAM" id="Phobius"/>
    </source>
</evidence>
<gene>
    <name evidence="14" type="ORF">IWQ60_004423</name>
</gene>
<dbReference type="PANTHER" id="PTHR11504:SF0">
    <property type="entry name" value="CYTOCHROME C OXIDASE SUBUNIT"/>
    <property type="match status" value="1"/>
</dbReference>
<evidence type="ECO:0000256" key="11">
    <source>
        <dbReference type="ARBA" id="ARBA00082360"/>
    </source>
</evidence>
<dbReference type="AlphaFoldDB" id="A0A9W8A7U7"/>
<evidence type="ECO:0000256" key="9">
    <source>
        <dbReference type="ARBA" id="ARBA00023136"/>
    </source>
</evidence>
<dbReference type="OrthoDB" id="5947505at2759"/>
<dbReference type="GO" id="GO:0030234">
    <property type="term" value="F:enzyme regulator activity"/>
    <property type="evidence" value="ECO:0007669"/>
    <property type="project" value="TreeGrafter"/>
</dbReference>
<dbReference type="Gene3D" id="4.10.95.10">
    <property type="entry name" value="Cytochrome c oxidase, subunit VIa"/>
    <property type="match status" value="1"/>
</dbReference>
<sequence length="130" mass="15081">MASRSLFGSRLAPAMRSLRTRNYSSVAPPHYPANINPHVKAEIEAIKHHAEKTTELWRRISIYGMFPILGITAYVVYGMAVDHIHHLHEHPPTFKKYDYLRIRNRPFPWGDGDHTLFWNPLVNPDPEAEE</sequence>
<organism evidence="14 15">
    <name type="scientific">Tieghemiomyces parasiticus</name>
    <dbReference type="NCBI Taxonomy" id="78921"/>
    <lineage>
        <taxon>Eukaryota</taxon>
        <taxon>Fungi</taxon>
        <taxon>Fungi incertae sedis</taxon>
        <taxon>Zoopagomycota</taxon>
        <taxon>Kickxellomycotina</taxon>
        <taxon>Dimargaritomycetes</taxon>
        <taxon>Dimargaritales</taxon>
        <taxon>Dimargaritaceae</taxon>
        <taxon>Tieghemiomyces</taxon>
    </lineage>
</organism>
<evidence type="ECO:0000256" key="4">
    <source>
        <dbReference type="ARBA" id="ARBA00022692"/>
    </source>
</evidence>
<keyword evidence="5" id="KW-0999">Mitochondrion inner membrane</keyword>
<evidence type="ECO:0000256" key="7">
    <source>
        <dbReference type="ARBA" id="ARBA00022989"/>
    </source>
</evidence>
<keyword evidence="15" id="KW-1185">Reference proteome</keyword>
<dbReference type="FunFam" id="4.10.95.10:FF:000001">
    <property type="entry name" value="Cytochrome c oxidase subunit 6A, mitochondrial"/>
    <property type="match status" value="1"/>
</dbReference>
<dbReference type="InterPro" id="IPR001349">
    <property type="entry name" value="Cyt_c_oxidase_su6a"/>
</dbReference>
<dbReference type="EMBL" id="JANBPT010000214">
    <property type="protein sequence ID" value="KAJ1925643.1"/>
    <property type="molecule type" value="Genomic_DNA"/>
</dbReference>
<evidence type="ECO:0000256" key="6">
    <source>
        <dbReference type="ARBA" id="ARBA00022946"/>
    </source>
</evidence>
<dbReference type="InterPro" id="IPR036418">
    <property type="entry name" value="Cyt_c_oxidase_su6a_sf"/>
</dbReference>
<comment type="pathway">
    <text evidence="2">Energy metabolism; oxidative phosphorylation.</text>
</comment>
<keyword evidence="4 13" id="KW-0812">Transmembrane</keyword>
<dbReference type="Proteomes" id="UP001150569">
    <property type="component" value="Unassembled WGS sequence"/>
</dbReference>
<accession>A0A9W8A7U7</accession>
<keyword evidence="9 13" id="KW-0472">Membrane</keyword>
<evidence type="ECO:0000313" key="15">
    <source>
        <dbReference type="Proteomes" id="UP001150569"/>
    </source>
</evidence>
<evidence type="ECO:0000256" key="12">
    <source>
        <dbReference type="RuleBase" id="RU004396"/>
    </source>
</evidence>
<name>A0A9W8A7U7_9FUNG</name>
<evidence type="ECO:0000256" key="3">
    <source>
        <dbReference type="ARBA" id="ARBA00005553"/>
    </source>
</evidence>
<keyword evidence="6" id="KW-0809">Transit peptide</keyword>
<protein>
    <recommendedName>
        <fullName evidence="10">Cytochrome c oxidase subunit 13, mitochondrial</fullName>
    </recommendedName>
    <alternativeName>
        <fullName evidence="11">Cytochrome c oxidase polypeptide VIa</fullName>
    </alternativeName>
</protein>
<reference evidence="14" key="1">
    <citation type="submission" date="2022-07" db="EMBL/GenBank/DDBJ databases">
        <title>Phylogenomic reconstructions and comparative analyses of Kickxellomycotina fungi.</title>
        <authorList>
            <person name="Reynolds N.K."/>
            <person name="Stajich J.E."/>
            <person name="Barry K."/>
            <person name="Grigoriev I.V."/>
            <person name="Crous P."/>
            <person name="Smith M.E."/>
        </authorList>
    </citation>
    <scope>NUCLEOTIDE SEQUENCE</scope>
    <source>
        <strain evidence="14">RSA 861</strain>
    </source>
</reference>
<dbReference type="PANTHER" id="PTHR11504">
    <property type="entry name" value="CYTOCHROME C OXIDASE POLYPEPTIDE VIA"/>
    <property type="match status" value="1"/>
</dbReference>
<comment type="subcellular location">
    <subcellularLocation>
        <location evidence="1">Mitochondrion inner membrane</location>
        <topology evidence="1">Single-pass membrane protein</topology>
    </subcellularLocation>
</comment>